<dbReference type="EMBL" id="LNCU01000042">
    <property type="protein sequence ID" value="KWV57355.1"/>
    <property type="molecule type" value="Genomic_DNA"/>
</dbReference>
<name>A0A109JYC8_9BRAD</name>
<keyword evidence="2" id="KW-1185">Reference proteome</keyword>
<evidence type="ECO:0000313" key="1">
    <source>
        <dbReference type="EMBL" id="KWV57355.1"/>
    </source>
</evidence>
<accession>A0A109JYC8</accession>
<protein>
    <submittedName>
        <fullName evidence="1">Uncharacterized protein</fullName>
    </submittedName>
</protein>
<gene>
    <name evidence="1" type="ORF">AS156_39255</name>
</gene>
<dbReference type="AlphaFoldDB" id="A0A109JYC8"/>
<comment type="caution">
    <text evidence="1">The sequence shown here is derived from an EMBL/GenBank/DDBJ whole genome shotgun (WGS) entry which is preliminary data.</text>
</comment>
<organism evidence="1 2">
    <name type="scientific">Bradyrhizobium macuxiense</name>
    <dbReference type="NCBI Taxonomy" id="1755647"/>
    <lineage>
        <taxon>Bacteria</taxon>
        <taxon>Pseudomonadati</taxon>
        <taxon>Pseudomonadota</taxon>
        <taxon>Alphaproteobacteria</taxon>
        <taxon>Hyphomicrobiales</taxon>
        <taxon>Nitrobacteraceae</taxon>
        <taxon>Bradyrhizobium</taxon>
    </lineage>
</organism>
<sequence length="1033" mass="106171">MVTISGMKTFASGASVDATAPDSITTANGTIFVEYGNGADSTGAGGSSTIVQYDKNGKVEHTYTIAGSVDGLKYNPYTGEIWALQNQDGNSTLSLIDPLTHKVTGPLSYADPSTTRGYDDVVFKGDKVFLSYTNPNGTGDPTLVELLNGDHPSGTLLTATILTDGATGFDTVTGATEVVPQSDPDSLKLAPDGDLIFSSGADGTIIDVQHPGTSSQAVEFTTIKGIPAADVGNAGLDDVIKPGATAGTFCLTDTKTGNVYSFHASGLNTNDYYASVASLGGFGQVDPTTGVFTPLVTGANFSDAHGLIFIPDKNAPPMAHVDSIATFATPPDGVSGLDSITIANKYVFVEYGNGVDSTGAVPGNSTIIQYDLSGHFVHAYSIEGSVDGLKYNPETGMVWALQNQDGRSSLSLIDPNTQTVTAHFDYANPSTSRGYDDVVFKGNEVFLSYTNPTGNGDPTIMKLLNGPDPKPGDLLTTAPVLLDGAMGYDTVTGKMEVVPQADSDSLKLAANGDLIFSSGDDGAIIDIQNPGTSKQAVAFTPIQGIPAGSVGSAGLDDVIKPAATSGTFYISDAKDGHVLTVHASGLDPNDYYASVGSLGAFGQVDENTGVFTALVSSENAPDFTFGSPHGVAFVPEKNAAPFPEIGAVTTFQAPADGSTQPDSVTTAHGSTFVEYGNGADSTGAGGSSTIVQYDKHGDVEFSYSIPGSVDGLKYNPVTGDIWALQNQDGNSTLTLINPETHAVSAPLSYADPNASRGYDDVVFKGDKVFLSYTNPVNPGDATVVQLLNGDHPSGTLHTKPILEFGATGLDTVTDKTEVVPQNDPDSLKLAPNGDLLLSSGDDGAIIDIKNPGTSHQSVSFTPIAGVGAKAGLDDVIETGNTSGTFTLTDTGTDKVFSFHATGLNPNDFYASVGSLKAFGQVDPATGAFTPLLSADNAPGFDFSSPHGVSFTPDPSPAVADHVATSVGDGFAFAAGGHTAGTPTSSAPPISFADTSHTDQLAQLAAEVPHSSPDWMHEAAAIHAAMEAQAYHLT</sequence>
<evidence type="ECO:0000313" key="2">
    <source>
        <dbReference type="Proteomes" id="UP000057737"/>
    </source>
</evidence>
<dbReference type="Proteomes" id="UP000057737">
    <property type="component" value="Unassembled WGS sequence"/>
</dbReference>
<dbReference type="SUPFAM" id="SSF75011">
    <property type="entry name" value="3-carboxy-cis,cis-mucoante lactonizing enzyme"/>
    <property type="match status" value="2"/>
</dbReference>
<reference evidence="1 2" key="1">
    <citation type="submission" date="2015-11" db="EMBL/GenBank/DDBJ databases">
        <title>Draft Genome Sequence of the Strain BR 10303 (Bradyrhizobium sp.) isolated from nodules of Centrolobium paraense.</title>
        <authorList>
            <person name="Zelli J.E."/>
            <person name="Simoes-Araujo J.L."/>
            <person name="Barauna A.C."/>
            <person name="Silva K."/>
        </authorList>
    </citation>
    <scope>NUCLEOTIDE SEQUENCE [LARGE SCALE GENOMIC DNA]</scope>
    <source>
        <strain evidence="1 2">BR 10303</strain>
    </source>
</reference>
<proteinExistence type="predicted"/>